<accession>A0A8J4E598</accession>
<gene>
    <name evidence="2" type="ORF">Vau01_093890</name>
</gene>
<keyword evidence="1" id="KW-0812">Transmembrane</keyword>
<proteinExistence type="predicted"/>
<dbReference type="Proteomes" id="UP000612585">
    <property type="component" value="Unassembled WGS sequence"/>
</dbReference>
<keyword evidence="1" id="KW-0472">Membrane</keyword>
<protein>
    <submittedName>
        <fullName evidence="2">Uncharacterized protein</fullName>
    </submittedName>
</protein>
<keyword evidence="1" id="KW-1133">Transmembrane helix</keyword>
<organism evidence="2 3">
    <name type="scientific">Virgisporangium aurantiacum</name>
    <dbReference type="NCBI Taxonomy" id="175570"/>
    <lineage>
        <taxon>Bacteria</taxon>
        <taxon>Bacillati</taxon>
        <taxon>Actinomycetota</taxon>
        <taxon>Actinomycetes</taxon>
        <taxon>Micromonosporales</taxon>
        <taxon>Micromonosporaceae</taxon>
        <taxon>Virgisporangium</taxon>
    </lineage>
</organism>
<keyword evidence="3" id="KW-1185">Reference proteome</keyword>
<reference evidence="2" key="1">
    <citation type="submission" date="2021-01" db="EMBL/GenBank/DDBJ databases">
        <title>Whole genome shotgun sequence of Virgisporangium aurantiacum NBRC 16421.</title>
        <authorList>
            <person name="Komaki H."/>
            <person name="Tamura T."/>
        </authorList>
    </citation>
    <scope>NUCLEOTIDE SEQUENCE</scope>
    <source>
        <strain evidence="2">NBRC 16421</strain>
    </source>
</reference>
<name>A0A8J4E598_9ACTN</name>
<sequence length="151" mass="16392">MFLGLCYGVAPTGIMSLESSSPITDMGDVAGFVMVHLPAVVFLLGGGLWLRSSLAHLRRWEDRAWLEGPDLWWIRHHPASPGAEPNRVTVADICQVRLSDDDSRVVVRAVDGTDHSVTHLGTAAERAALVEELLIRVGPGTAQTRAEHSPH</sequence>
<evidence type="ECO:0000313" key="2">
    <source>
        <dbReference type="EMBL" id="GIJ61873.1"/>
    </source>
</evidence>
<evidence type="ECO:0000313" key="3">
    <source>
        <dbReference type="Proteomes" id="UP000612585"/>
    </source>
</evidence>
<feature type="transmembrane region" description="Helical" evidence="1">
    <location>
        <begin position="29"/>
        <end position="50"/>
    </location>
</feature>
<comment type="caution">
    <text evidence="2">The sequence shown here is derived from an EMBL/GenBank/DDBJ whole genome shotgun (WGS) entry which is preliminary data.</text>
</comment>
<evidence type="ECO:0000256" key="1">
    <source>
        <dbReference type="SAM" id="Phobius"/>
    </source>
</evidence>
<dbReference type="AlphaFoldDB" id="A0A8J4E598"/>
<dbReference type="EMBL" id="BOPG01000071">
    <property type="protein sequence ID" value="GIJ61873.1"/>
    <property type="molecule type" value="Genomic_DNA"/>
</dbReference>